<reference evidence="2 3" key="1">
    <citation type="submission" date="2020-05" db="EMBL/GenBank/DDBJ databases">
        <title>Horizontal transmission and recombination maintain forever young bacterial symbiont genomes.</title>
        <authorList>
            <person name="Russell S.L."/>
            <person name="Pepper-Tunick E."/>
            <person name="Svedberg J."/>
            <person name="Byrne A."/>
            <person name="Ruelas Castillo J."/>
            <person name="Vollmers C."/>
            <person name="Beinart R.A."/>
            <person name="Corbett-Detig R."/>
        </authorList>
    </citation>
    <scope>NUCLEOTIDE SEQUENCE [LARGE SCALE GENOMIC DNA]</scope>
    <source>
        <strain evidence="2">4727-3</strain>
    </source>
</reference>
<gene>
    <name evidence="2" type="ORF">H0A75_01125</name>
</gene>
<dbReference type="SUPFAM" id="SSF69189">
    <property type="entry name" value="Penicillin-binding protein associated domain"/>
    <property type="match status" value="1"/>
</dbReference>
<accession>A0A7Z0MMM5</accession>
<dbReference type="Gene3D" id="2.60.410.10">
    <property type="entry name" value="D-Ala-D-Ala carboxypeptidase, C-terminal domain"/>
    <property type="match status" value="1"/>
</dbReference>
<organism evidence="2 3">
    <name type="scientific">Candidatus Methanofishera endochildressiae</name>
    <dbReference type="NCBI Taxonomy" id="2738884"/>
    <lineage>
        <taxon>Bacteria</taxon>
        <taxon>Pseudomonadati</taxon>
        <taxon>Pseudomonadota</taxon>
        <taxon>Gammaproteobacteria</taxon>
        <taxon>Candidatus Methanofishera</taxon>
    </lineage>
</organism>
<evidence type="ECO:0000313" key="2">
    <source>
        <dbReference type="EMBL" id="NYT46501.1"/>
    </source>
</evidence>
<dbReference type="Pfam" id="PF07943">
    <property type="entry name" value="PBP5_C"/>
    <property type="match status" value="1"/>
</dbReference>
<dbReference type="GO" id="GO:0006508">
    <property type="term" value="P:proteolysis"/>
    <property type="evidence" value="ECO:0007669"/>
    <property type="project" value="InterPro"/>
</dbReference>
<dbReference type="Proteomes" id="UP000537890">
    <property type="component" value="Unassembled WGS sequence"/>
</dbReference>
<dbReference type="InterPro" id="IPR037167">
    <property type="entry name" value="Peptidase_S11_C_sf"/>
</dbReference>
<dbReference type="InterPro" id="IPR015956">
    <property type="entry name" value="Peniciliin-bd_prot_C_sf"/>
</dbReference>
<dbReference type="InterPro" id="IPR012907">
    <property type="entry name" value="Peptidase_S11_C"/>
</dbReference>
<feature type="domain" description="Peptidase S11 D-Ala-D-Ala carboxypeptidase A C-terminal" evidence="1">
    <location>
        <begin position="8"/>
        <end position="46"/>
    </location>
</feature>
<name>A0A7Z0MMM5_9GAMM</name>
<comment type="caution">
    <text evidence="2">The sequence shown here is derived from an EMBL/GenBank/DDBJ whole genome shotgun (WGS) entry which is preliminary data.</text>
</comment>
<dbReference type="GO" id="GO:0009002">
    <property type="term" value="F:serine-type D-Ala-D-Ala carboxypeptidase activity"/>
    <property type="evidence" value="ECO:0007669"/>
    <property type="project" value="InterPro"/>
</dbReference>
<sequence>MQRQTSTMSKIMAPVKQGDQLGVVNVTLRDETVRSMPLVALNAVEKGSFLQRTYDSALMLIK</sequence>
<proteinExistence type="predicted"/>
<evidence type="ECO:0000259" key="1">
    <source>
        <dbReference type="Pfam" id="PF07943"/>
    </source>
</evidence>
<protein>
    <recommendedName>
        <fullName evidence="1">Peptidase S11 D-Ala-D-Ala carboxypeptidase A C-terminal domain-containing protein</fullName>
    </recommendedName>
</protein>
<dbReference type="EMBL" id="JACCHS010000008">
    <property type="protein sequence ID" value="NYT46501.1"/>
    <property type="molecule type" value="Genomic_DNA"/>
</dbReference>
<dbReference type="AlphaFoldDB" id="A0A7Z0MMM5"/>
<evidence type="ECO:0000313" key="3">
    <source>
        <dbReference type="Proteomes" id="UP000537890"/>
    </source>
</evidence>